<evidence type="ECO:0000313" key="2">
    <source>
        <dbReference type="Proteomes" id="UP000001548"/>
    </source>
</evidence>
<reference evidence="1 2" key="1">
    <citation type="journal article" date="2007" name="Science">
        <title>Genomic minimalism in the early diverging intestinal parasite Giardia lamblia.</title>
        <authorList>
            <person name="Morrison H.G."/>
            <person name="McArthur A.G."/>
            <person name="Gillin F.D."/>
            <person name="Aley S.B."/>
            <person name="Adam R.D."/>
            <person name="Olsen G.J."/>
            <person name="Best A.A."/>
            <person name="Cande W.Z."/>
            <person name="Chen F."/>
            <person name="Cipriano M.J."/>
            <person name="Davids B.J."/>
            <person name="Dawson S.C."/>
            <person name="Elmendorf H.G."/>
            <person name="Hehl A.B."/>
            <person name="Holder M.E."/>
            <person name="Huse S.M."/>
            <person name="Kim U.U."/>
            <person name="Lasek-Nesselquist E."/>
            <person name="Manning G."/>
            <person name="Nigam A."/>
            <person name="Nixon J.E."/>
            <person name="Palm D."/>
            <person name="Passamaneck N.E."/>
            <person name="Prabhu A."/>
            <person name="Reich C.I."/>
            <person name="Reiner D.S."/>
            <person name="Samuelson J."/>
            <person name="Svard S.G."/>
            <person name="Sogin M.L."/>
        </authorList>
    </citation>
    <scope>NUCLEOTIDE SEQUENCE [LARGE SCALE GENOMIC DNA]</scope>
    <source>
        <strain evidence="1 2">WB C6</strain>
    </source>
</reference>
<keyword evidence="2" id="KW-1185">Reference proteome</keyword>
<dbReference type="AlphaFoldDB" id="A8BRV0"/>
<evidence type="ECO:0000313" key="1">
    <source>
        <dbReference type="EMBL" id="KAE8304472.1"/>
    </source>
</evidence>
<dbReference type="EMBL" id="AACB03000002">
    <property type="protein sequence ID" value="KAE8304472.1"/>
    <property type="molecule type" value="Genomic_DNA"/>
</dbReference>
<sequence>MKYIFDRIFLETHEAGTEECPASDIISSTRISADTGPEPEQRCCVARPVTVLQAAKSDSYASRRERELHSEIQGAEVQCKILSTTIHKTGPVKVFSTATDETVRVSTHQVPIQQIRRAEPSPKRLVPIHNVISNKDFEVTRIPRPSHKESSRDEIPEVDLVSTLTRKTPILTSKCMEKSTLHGSHTNEEESSFLESSISDCKRVLSSAGCSSRSCGKPFPHESKVPASNDSDNDYLYTVTSTIKHPSLAIDDVRIFEVKSAVDERRKKKDYTDGSWSTIKIDMPPRGAVRDASTPFMANTSPMETNRYAQGNNNVNMTFNRATAVRVTPTKSNSIEIPASYASHRVEESTRAIHDVNTPVEHPVMHSGMYDMVENVSEDEIDTDYRVVDASVSGSAHSDYSDENYCVQSRMERIHRPPIKENTYSVIKGTAARVPAPIPTTLQDGDNLRCFVLTFVDTEPKKFN</sequence>
<dbReference type="Proteomes" id="UP000001548">
    <property type="component" value="Unassembled WGS sequence"/>
</dbReference>
<dbReference type="GeneID" id="5698104"/>
<comment type="caution">
    <text evidence="1">The sequence shown here is derived from an EMBL/GenBank/DDBJ whole genome shotgun (WGS) entry which is preliminary data.</text>
</comment>
<gene>
    <name evidence="1" type="ORF">GL50803_008358</name>
</gene>
<dbReference type="OMA" id="RVSTHQV"/>
<protein>
    <submittedName>
        <fullName evidence="1">Uncharacterized protein</fullName>
    </submittedName>
</protein>
<dbReference type="KEGG" id="gla:GL50803_008358"/>
<accession>A8BRV0</accession>
<dbReference type="RefSeq" id="XP_001705204.1">
    <property type="nucleotide sequence ID" value="XM_001705152.1"/>
</dbReference>
<dbReference type="HOGENOM" id="CLU_589810_0_0_1"/>
<dbReference type="VEuPathDB" id="GiardiaDB:GL50803_8358"/>
<name>A8BRV0_GIAIC</name>
<organism evidence="1 2">
    <name type="scientific">Giardia intestinalis (strain ATCC 50803 / WB clone C6)</name>
    <name type="common">Giardia lamblia</name>
    <dbReference type="NCBI Taxonomy" id="184922"/>
    <lineage>
        <taxon>Eukaryota</taxon>
        <taxon>Metamonada</taxon>
        <taxon>Diplomonadida</taxon>
        <taxon>Hexamitidae</taxon>
        <taxon>Giardiinae</taxon>
        <taxon>Giardia</taxon>
    </lineage>
</organism>
<proteinExistence type="predicted"/>